<dbReference type="GO" id="GO:0008137">
    <property type="term" value="F:NADH dehydrogenase (ubiquinone) activity"/>
    <property type="evidence" value="ECO:0007669"/>
    <property type="project" value="UniProtKB-UniRule"/>
</dbReference>
<sequence>MIKSMLISMFSSMMIALLMITLSMMISKKKISDREKLSPFECGFNPQTHARLPFSIQFFMISMLFLIFDIEIALMLPLIPIFKTSSLLYWWISSSVFIMILLMGLYYEWNEGVLKWAN</sequence>
<comment type="similarity">
    <text evidence="2 9">Belongs to the complex I subunit 3 family.</text>
</comment>
<keyword evidence="9" id="KW-0830">Ubiquinone</keyword>
<geneLocation type="mitochondrion" evidence="10"/>
<evidence type="ECO:0000256" key="4">
    <source>
        <dbReference type="ARBA" id="ARBA00022448"/>
    </source>
</evidence>
<keyword evidence="9" id="KW-1278">Translocase</keyword>
<evidence type="ECO:0000256" key="9">
    <source>
        <dbReference type="RuleBase" id="RU003640"/>
    </source>
</evidence>
<evidence type="ECO:0000256" key="3">
    <source>
        <dbReference type="ARBA" id="ARBA00021007"/>
    </source>
</evidence>
<keyword evidence="7 9" id="KW-0472">Membrane</keyword>
<protein>
    <recommendedName>
        <fullName evidence="3 9">NADH-ubiquinone oxidoreductase chain 3</fullName>
        <ecNumber evidence="9">7.1.1.2</ecNumber>
    </recommendedName>
</protein>
<evidence type="ECO:0000256" key="6">
    <source>
        <dbReference type="ARBA" id="ARBA00022989"/>
    </source>
</evidence>
<comment type="subcellular location">
    <subcellularLocation>
        <location evidence="1">Membrane</location>
    </subcellularLocation>
    <subcellularLocation>
        <location evidence="9">Mitochondrion membrane</location>
        <topology evidence="9">Multi-pass membrane protein</topology>
    </subcellularLocation>
</comment>
<evidence type="ECO:0000256" key="1">
    <source>
        <dbReference type="ARBA" id="ARBA00004370"/>
    </source>
</evidence>
<comment type="function">
    <text evidence="9">Core subunit of the mitochondrial membrane respiratory chain NADH dehydrogenase (Complex I) which catalyzes electron transfer from NADH through the respiratory chain, using ubiquinone as an electron acceptor. Essential for the catalytic activity of complex I.</text>
</comment>
<keyword evidence="5 9" id="KW-0812">Transmembrane</keyword>
<name>A0A6G6BKK2_SYSSP</name>
<feature type="transmembrane region" description="Helical" evidence="9">
    <location>
        <begin position="88"/>
        <end position="107"/>
    </location>
</feature>
<dbReference type="GO" id="GO:0030964">
    <property type="term" value="C:NADH dehydrogenase complex"/>
    <property type="evidence" value="ECO:0007669"/>
    <property type="project" value="TreeGrafter"/>
</dbReference>
<evidence type="ECO:0000256" key="7">
    <source>
        <dbReference type="ARBA" id="ARBA00023136"/>
    </source>
</evidence>
<dbReference type="Pfam" id="PF00507">
    <property type="entry name" value="Oxidored_q4"/>
    <property type="match status" value="1"/>
</dbReference>
<dbReference type="InterPro" id="IPR000440">
    <property type="entry name" value="NADH_UbQ/plastoQ_OxRdtase_su3"/>
</dbReference>
<keyword evidence="9" id="KW-0679">Respiratory chain</keyword>
<organism evidence="10">
    <name type="scientific">Systolederus spicupennis</name>
    <name type="common">Pygmy grasshopper</name>
    <dbReference type="NCBI Taxonomy" id="510019"/>
    <lineage>
        <taxon>Eukaryota</taxon>
        <taxon>Metazoa</taxon>
        <taxon>Ecdysozoa</taxon>
        <taxon>Arthropoda</taxon>
        <taxon>Hexapoda</taxon>
        <taxon>Insecta</taxon>
        <taxon>Pterygota</taxon>
        <taxon>Neoptera</taxon>
        <taxon>Polyneoptera</taxon>
        <taxon>Orthoptera</taxon>
        <taxon>Caelifera</taxon>
        <taxon>Acrididea</taxon>
        <taxon>Tetrigoidea</taxon>
        <taxon>Tetrigidae</taxon>
        <taxon>Metrodorinae</taxon>
        <taxon>Systolederus</taxon>
    </lineage>
</organism>
<dbReference type="PANTHER" id="PTHR11058">
    <property type="entry name" value="NADH-UBIQUINONE OXIDOREDUCTASE CHAIN 3"/>
    <property type="match status" value="1"/>
</dbReference>
<keyword evidence="4 9" id="KW-0813">Transport</keyword>
<evidence type="ECO:0000256" key="5">
    <source>
        <dbReference type="ARBA" id="ARBA00022692"/>
    </source>
</evidence>
<keyword evidence="9" id="KW-0249">Electron transport</keyword>
<dbReference type="InterPro" id="IPR038430">
    <property type="entry name" value="NDAH_ubi_oxred_su3_sf"/>
</dbReference>
<proteinExistence type="inferred from homology"/>
<dbReference type="EMBL" id="MN083179">
    <property type="protein sequence ID" value="QID48464.1"/>
    <property type="molecule type" value="Genomic_DNA"/>
</dbReference>
<evidence type="ECO:0000313" key="10">
    <source>
        <dbReference type="EMBL" id="QID48464.1"/>
    </source>
</evidence>
<evidence type="ECO:0000256" key="8">
    <source>
        <dbReference type="ARBA" id="ARBA00049551"/>
    </source>
</evidence>
<accession>A0A6G6BKK2</accession>
<feature type="transmembrane region" description="Helical" evidence="9">
    <location>
        <begin position="58"/>
        <end position="82"/>
    </location>
</feature>
<feature type="transmembrane region" description="Helical" evidence="9">
    <location>
        <begin position="6"/>
        <end position="26"/>
    </location>
</feature>
<dbReference type="AlphaFoldDB" id="A0A6G6BKK2"/>
<evidence type="ECO:0000256" key="2">
    <source>
        <dbReference type="ARBA" id="ARBA00008472"/>
    </source>
</evidence>
<dbReference type="GO" id="GO:0031966">
    <property type="term" value="C:mitochondrial membrane"/>
    <property type="evidence" value="ECO:0007669"/>
    <property type="project" value="UniProtKB-SubCell"/>
</dbReference>
<dbReference type="EC" id="7.1.1.2" evidence="9"/>
<dbReference type="PANTHER" id="PTHR11058:SF9">
    <property type="entry name" value="NADH-UBIQUINONE OXIDOREDUCTASE CHAIN 3"/>
    <property type="match status" value="1"/>
</dbReference>
<reference evidence="10" key="1">
    <citation type="submission" date="2019-06" db="EMBL/GenBank/DDBJ databases">
        <title>MtOrt: An empirical mitochondrial amino acid substitution model for evolutionary studies of Orthoptera insects.</title>
        <authorList>
            <person name="Chang H."/>
            <person name="Nie Y."/>
            <person name="Zhang N."/>
            <person name="Zhang X."/>
            <person name="Sun H."/>
            <person name="Mao Y."/>
            <person name="Q Z."/>
            <person name="Huang Y."/>
        </authorList>
    </citation>
    <scope>NUCLEOTIDE SEQUENCE</scope>
</reference>
<keyword evidence="9" id="KW-0520">NAD</keyword>
<keyword evidence="9 10" id="KW-0496">Mitochondrion</keyword>
<gene>
    <name evidence="10" type="primary">ND3</name>
</gene>
<keyword evidence="6 9" id="KW-1133">Transmembrane helix</keyword>
<dbReference type="Gene3D" id="1.20.58.1610">
    <property type="entry name" value="NADH:ubiquinone/plastoquinone oxidoreductase, chain 3"/>
    <property type="match status" value="1"/>
</dbReference>
<comment type="catalytic activity">
    <reaction evidence="8 9">
        <text>a ubiquinone + NADH + 5 H(+)(in) = a ubiquinol + NAD(+) + 4 H(+)(out)</text>
        <dbReference type="Rhea" id="RHEA:29091"/>
        <dbReference type="Rhea" id="RHEA-COMP:9565"/>
        <dbReference type="Rhea" id="RHEA-COMP:9566"/>
        <dbReference type="ChEBI" id="CHEBI:15378"/>
        <dbReference type="ChEBI" id="CHEBI:16389"/>
        <dbReference type="ChEBI" id="CHEBI:17976"/>
        <dbReference type="ChEBI" id="CHEBI:57540"/>
        <dbReference type="ChEBI" id="CHEBI:57945"/>
        <dbReference type="EC" id="7.1.1.2"/>
    </reaction>
</comment>